<proteinExistence type="predicted"/>
<reference evidence="2" key="4">
    <citation type="submission" date="2019-10" db="EMBL/GenBank/DDBJ databases">
        <authorList>
            <consortium name="NCBI Pathogen Detection Project"/>
        </authorList>
    </citation>
    <scope>NUCLEOTIDE SEQUENCE</scope>
    <source>
        <strain evidence="2">Salmonella enterica</strain>
    </source>
</reference>
<protein>
    <recommendedName>
        <fullName evidence="6">Cytoplasmic protein</fullName>
    </recommendedName>
</protein>
<dbReference type="STRING" id="59204.UQ49_05830"/>
<reference evidence="2" key="2">
    <citation type="journal article" date="2018" name="Genome Biol.">
        <title>SKESA: strategic k-mer extension for scrupulous assemblies.</title>
        <authorList>
            <person name="Souvorov A."/>
            <person name="Agarwala R."/>
            <person name="Lipman D.J."/>
        </authorList>
    </citation>
    <scope>NUCLEOTIDE SEQUENCE</scope>
    <source>
        <strain evidence="2">Salmonella enterica</strain>
    </source>
</reference>
<accession>A0A2I5HK09</accession>
<dbReference type="Proteomes" id="UP000230639">
    <property type="component" value="Chromosome"/>
</dbReference>
<reference evidence="1 5" key="1">
    <citation type="submission" date="2017-09" db="EMBL/GenBank/DDBJ databases">
        <title>Complete genome of Salmonella enterica subsp. diarizonae isolated from stool of a patient with bacterial enteropathy.</title>
        <authorList>
            <person name="Zhou J."/>
            <person name="Chen Q."/>
            <person name="Guo L."/>
            <person name="Fan J."/>
        </authorList>
    </citation>
    <scope>NUCLEOTIDE SEQUENCE [LARGE SCALE GENOMIC DNA]</scope>
    <source>
        <strain evidence="1 5">HZS154</strain>
    </source>
</reference>
<evidence type="ECO:0008006" key="6">
    <source>
        <dbReference type="Google" id="ProtNLM"/>
    </source>
</evidence>
<gene>
    <name evidence="4" type="ORF">ABB53_017905</name>
    <name evidence="1" type="ORF">CNQ75_16045</name>
    <name evidence="3" type="ORF">G2974_21900</name>
    <name evidence="2" type="ORF">GBZ04_19030</name>
</gene>
<dbReference type="Pfam" id="PF13327">
    <property type="entry name" value="T3SS_LEE_assoc"/>
    <property type="match status" value="1"/>
</dbReference>
<dbReference type="RefSeq" id="WP_053529183.1">
    <property type="nucleotide sequence ID" value="NZ_CP011288.1"/>
</dbReference>
<organism evidence="1 5">
    <name type="scientific">Salmonella diarizonae</name>
    <dbReference type="NCBI Taxonomy" id="59204"/>
    <lineage>
        <taxon>Bacteria</taxon>
        <taxon>Pseudomonadati</taxon>
        <taxon>Pseudomonadota</taxon>
        <taxon>Gammaproteobacteria</taxon>
        <taxon>Enterobacterales</taxon>
        <taxon>Enterobacteriaceae</taxon>
        <taxon>Salmonella</taxon>
    </lineage>
</organism>
<dbReference type="EMBL" id="CP023345">
    <property type="protein sequence ID" value="ATW55897.1"/>
    <property type="molecule type" value="Genomic_DNA"/>
</dbReference>
<evidence type="ECO:0000313" key="5">
    <source>
        <dbReference type="Proteomes" id="UP000230639"/>
    </source>
</evidence>
<evidence type="ECO:0000313" key="3">
    <source>
        <dbReference type="EMBL" id="HAE1650975.1"/>
    </source>
</evidence>
<dbReference type="EMBL" id="DAAGTH010000042">
    <property type="protein sequence ID" value="HAB4466747.1"/>
    <property type="molecule type" value="Genomic_DNA"/>
</dbReference>
<evidence type="ECO:0000313" key="4">
    <source>
        <dbReference type="EMBL" id="QWJ68607.1"/>
    </source>
</evidence>
<evidence type="ECO:0000313" key="2">
    <source>
        <dbReference type="EMBL" id="HAB4466747.1"/>
    </source>
</evidence>
<reference evidence="4" key="5">
    <citation type="submission" date="2021-05" db="EMBL/GenBank/DDBJ databases">
        <title>Whole genome PacBio Sequel sequence of Salmonella enterica subsp. enterica.</title>
        <authorList>
            <person name="Hoffmann M."/>
            <person name="Balkey M."/>
            <person name="Luo Y."/>
        </authorList>
    </citation>
    <scope>NUCLEOTIDE SEQUENCE</scope>
    <source>
        <strain evidence="4">CFSAN030538</strain>
    </source>
</reference>
<dbReference type="EMBL" id="DAARAS010000115">
    <property type="protein sequence ID" value="HAE1650975.1"/>
    <property type="molecule type" value="Genomic_DNA"/>
</dbReference>
<sequence>MFHDKEYQILVRLYACPGEFIHGQYWALYELSHWLDDYQMFPALRPSIDHLLHHHLGWKWHTQAAEMSPCQRQWITWIPKLPVMLTALGLISLNSIDYFLLGDYRRVLINLLGEVTVNQLFSLWHGENAAPTVAAHELPAVSFSLGLQIFSQIVGDDWIGNMIMHTLPPIEYSDVEQLRQNELDDINSMLARVGRFI</sequence>
<name>A0A2I5HK09_SALDZ</name>
<evidence type="ECO:0000313" key="1">
    <source>
        <dbReference type="EMBL" id="ATW55897.1"/>
    </source>
</evidence>
<reference evidence="4" key="3">
    <citation type="submission" date="2018-07" db="EMBL/GenBank/DDBJ databases">
        <authorList>
            <consortium name="GenomeTrakr network: Whole genome sequencing for foodborne pathogen traceback"/>
        </authorList>
    </citation>
    <scope>NUCLEOTIDE SEQUENCE</scope>
    <source>
        <strain evidence="4">CFSAN030538</strain>
    </source>
</reference>
<dbReference type="EMBL" id="CP075144">
    <property type="protein sequence ID" value="QWJ68607.1"/>
    <property type="molecule type" value="Genomic_DNA"/>
</dbReference>
<dbReference type="InterPro" id="IPR025292">
    <property type="entry name" value="T3SS_LEE_assoc"/>
</dbReference>
<dbReference type="AlphaFoldDB" id="A0A2I5HK09"/>